<dbReference type="AlphaFoldDB" id="A0A3E3IC37"/>
<evidence type="ECO:0000313" key="2">
    <source>
        <dbReference type="Proteomes" id="UP000261166"/>
    </source>
</evidence>
<sequence length="109" mass="12385">MGNPVIKFFALIGSNNRISGINGTLNYADYVEVSYHEVNGGEWRDIYATFKQDLNEKIMVVSSYGGGLHFNNVTINSGQKYDAVKKNDQIWLNFQYNNYTDIIIICYGV</sequence>
<name>A0A3E3IC37_9FIRM</name>
<dbReference type="EMBL" id="QVLU01000038">
    <property type="protein sequence ID" value="RGE64630.1"/>
    <property type="molecule type" value="Genomic_DNA"/>
</dbReference>
<comment type="caution">
    <text evidence="1">The sequence shown here is derived from an EMBL/GenBank/DDBJ whole genome shotgun (WGS) entry which is preliminary data.</text>
</comment>
<reference evidence="1 2" key="1">
    <citation type="submission" date="2018-08" db="EMBL/GenBank/DDBJ databases">
        <title>A genome reference for cultivated species of the human gut microbiota.</title>
        <authorList>
            <person name="Zou Y."/>
            <person name="Xue W."/>
            <person name="Luo G."/>
        </authorList>
    </citation>
    <scope>NUCLEOTIDE SEQUENCE [LARGE SCALE GENOMIC DNA]</scope>
    <source>
        <strain evidence="1 2">AF26-4BH</strain>
    </source>
</reference>
<dbReference type="Proteomes" id="UP000261166">
    <property type="component" value="Unassembled WGS sequence"/>
</dbReference>
<accession>A0A3E3IC37</accession>
<organism evidence="1 2">
    <name type="scientific">Eisenbergiella massiliensis</name>
    <dbReference type="NCBI Taxonomy" id="1720294"/>
    <lineage>
        <taxon>Bacteria</taxon>
        <taxon>Bacillati</taxon>
        <taxon>Bacillota</taxon>
        <taxon>Clostridia</taxon>
        <taxon>Lachnospirales</taxon>
        <taxon>Lachnospiraceae</taxon>
        <taxon>Eisenbergiella</taxon>
    </lineage>
</organism>
<proteinExistence type="predicted"/>
<protein>
    <submittedName>
        <fullName evidence="1">Uncharacterized protein</fullName>
    </submittedName>
</protein>
<evidence type="ECO:0000313" key="1">
    <source>
        <dbReference type="EMBL" id="RGE64630.1"/>
    </source>
</evidence>
<gene>
    <name evidence="1" type="ORF">DWY69_26710</name>
</gene>